<dbReference type="KEGG" id="ovi:T265_10956"/>
<name>A0A074Z0D8_OPIVI</name>
<accession>A0A074Z0D8</accession>
<dbReference type="GeneID" id="20325124"/>
<dbReference type="AlphaFoldDB" id="A0A074Z0D8"/>
<organism evidence="1 2">
    <name type="scientific">Opisthorchis viverrini</name>
    <name type="common">Southeast Asian liver fluke</name>
    <dbReference type="NCBI Taxonomy" id="6198"/>
    <lineage>
        <taxon>Eukaryota</taxon>
        <taxon>Metazoa</taxon>
        <taxon>Spiralia</taxon>
        <taxon>Lophotrochozoa</taxon>
        <taxon>Platyhelminthes</taxon>
        <taxon>Trematoda</taxon>
        <taxon>Digenea</taxon>
        <taxon>Opisthorchiida</taxon>
        <taxon>Opisthorchiata</taxon>
        <taxon>Opisthorchiidae</taxon>
        <taxon>Opisthorchis</taxon>
    </lineage>
</organism>
<protein>
    <submittedName>
        <fullName evidence="1">Uncharacterized protein</fullName>
    </submittedName>
</protein>
<evidence type="ECO:0000313" key="1">
    <source>
        <dbReference type="EMBL" id="KER20506.1"/>
    </source>
</evidence>
<gene>
    <name evidence="1" type="ORF">T265_10956</name>
</gene>
<dbReference type="OrthoDB" id="6229273at2759"/>
<dbReference type="EMBL" id="KL597049">
    <property type="protein sequence ID" value="KER20506.1"/>
    <property type="molecule type" value="Genomic_DNA"/>
</dbReference>
<dbReference type="RefSeq" id="XP_009175742.1">
    <property type="nucleotide sequence ID" value="XM_009177478.1"/>
</dbReference>
<proteinExistence type="predicted"/>
<sequence>MVQIPISSTGHSNLRTNDGIKRESNAPELLLYLTAMPNGDTPSPGDGLILCLVKLGLLLVHVASNFPPTASLFAVSQFVESSLLLGQLNIASALVLPSSAMTFRHRKNLTGVFVLCVLAA</sequence>
<keyword evidence="2" id="KW-1185">Reference proteome</keyword>
<dbReference type="CTD" id="20325124"/>
<dbReference type="Proteomes" id="UP000054324">
    <property type="component" value="Unassembled WGS sequence"/>
</dbReference>
<evidence type="ECO:0000313" key="2">
    <source>
        <dbReference type="Proteomes" id="UP000054324"/>
    </source>
</evidence>
<reference evidence="1 2" key="1">
    <citation type="submission" date="2013-11" db="EMBL/GenBank/DDBJ databases">
        <title>Opisthorchis viverrini - life in the bile duct.</title>
        <authorList>
            <person name="Young N.D."/>
            <person name="Nagarajan N."/>
            <person name="Lin S.J."/>
            <person name="Korhonen P.K."/>
            <person name="Jex A.R."/>
            <person name="Hall R.S."/>
            <person name="Safavi-Hemami H."/>
            <person name="Kaewkong W."/>
            <person name="Bertrand D."/>
            <person name="Gao S."/>
            <person name="Seet Q."/>
            <person name="Wongkham S."/>
            <person name="Teh B.T."/>
            <person name="Wongkham C."/>
            <person name="Intapan P.M."/>
            <person name="Maleewong W."/>
            <person name="Yang X."/>
            <person name="Hu M."/>
            <person name="Wang Z."/>
            <person name="Hofmann A."/>
            <person name="Sternberg P.W."/>
            <person name="Tan P."/>
            <person name="Wang J."/>
            <person name="Gasser R.B."/>
        </authorList>
    </citation>
    <scope>NUCLEOTIDE SEQUENCE [LARGE SCALE GENOMIC DNA]</scope>
</reference>